<dbReference type="EMBL" id="JACBKZ010000013">
    <property type="protein sequence ID" value="KAF5935656.1"/>
    <property type="molecule type" value="Genomic_DNA"/>
</dbReference>
<proteinExistence type="predicted"/>
<dbReference type="PANTHER" id="PTHR47976:SF30">
    <property type="entry name" value="RECEPTOR-LIKE SERINE_THREONINE-PROTEIN KINASE"/>
    <property type="match status" value="1"/>
</dbReference>
<evidence type="ECO:0000256" key="1">
    <source>
        <dbReference type="ARBA" id="ARBA00022729"/>
    </source>
</evidence>
<reference evidence="3" key="1">
    <citation type="journal article" date="2020" name="Nat. Commun.">
        <title>Genome assembly of wild tea tree DASZ reveals pedigree and selection history of tea varieties.</title>
        <authorList>
            <person name="Zhang W."/>
            <person name="Zhang Y."/>
            <person name="Qiu H."/>
            <person name="Guo Y."/>
            <person name="Wan H."/>
            <person name="Zhang X."/>
            <person name="Scossa F."/>
            <person name="Alseekh S."/>
            <person name="Zhang Q."/>
            <person name="Wang P."/>
            <person name="Xu L."/>
            <person name="Schmidt M.H."/>
            <person name="Jia X."/>
            <person name="Li D."/>
            <person name="Zhu A."/>
            <person name="Guo F."/>
            <person name="Chen W."/>
            <person name="Ni D."/>
            <person name="Usadel B."/>
            <person name="Fernie A.R."/>
            <person name="Wen W."/>
        </authorList>
    </citation>
    <scope>NUCLEOTIDE SEQUENCE [LARGE SCALE GENOMIC DNA]</scope>
    <source>
        <strain evidence="3">cv. G240</strain>
    </source>
</reference>
<dbReference type="Proteomes" id="UP000593564">
    <property type="component" value="Unassembled WGS sequence"/>
</dbReference>
<gene>
    <name evidence="2" type="ORF">HYC85_026785</name>
</gene>
<dbReference type="InterPro" id="IPR011009">
    <property type="entry name" value="Kinase-like_dom_sf"/>
</dbReference>
<dbReference type="SUPFAM" id="SSF56112">
    <property type="entry name" value="Protein kinase-like (PK-like)"/>
    <property type="match status" value="1"/>
</dbReference>
<accession>A0A7J7G8J8</accession>
<keyword evidence="1" id="KW-0732">Signal</keyword>
<evidence type="ECO:0000313" key="2">
    <source>
        <dbReference type="EMBL" id="KAF5935656.1"/>
    </source>
</evidence>
<protein>
    <submittedName>
        <fullName evidence="2">Uncharacterized protein</fullName>
    </submittedName>
</protein>
<dbReference type="AlphaFoldDB" id="A0A7J7G8J8"/>
<dbReference type="InterPro" id="IPR051343">
    <property type="entry name" value="G-type_lectin_kinases/EP1-like"/>
</dbReference>
<sequence length="201" mass="22659">MAPEWLGSIITEKVDVYSFGVGPKNLDRSQPEEDMHLLSLFKRKAEEERLIDIIDKGNDEMQLHSTEVVEMMRVAVWCLQNDFSKRSSMSVVVKVLEGSVDVDNNLDYNFINPVIRRTIANAGQQEDAIGLACTLLSPLALSRPSGTLSLIRWFWGSNPKLMSTQTNMALVYLGMLLWSFVECRSGPLSIIRTIYIVGFVE</sequence>
<dbReference type="PANTHER" id="PTHR47976">
    <property type="entry name" value="G-TYPE LECTIN S-RECEPTOR-LIKE SERINE/THREONINE-PROTEIN KINASE SD2-5"/>
    <property type="match status" value="1"/>
</dbReference>
<dbReference type="Gene3D" id="1.10.510.10">
    <property type="entry name" value="Transferase(Phosphotransferase) domain 1"/>
    <property type="match status" value="1"/>
</dbReference>
<evidence type="ECO:0000313" key="3">
    <source>
        <dbReference type="Proteomes" id="UP000593564"/>
    </source>
</evidence>
<organism evidence="2 3">
    <name type="scientific">Camellia sinensis</name>
    <name type="common">Tea plant</name>
    <name type="synonym">Thea sinensis</name>
    <dbReference type="NCBI Taxonomy" id="4442"/>
    <lineage>
        <taxon>Eukaryota</taxon>
        <taxon>Viridiplantae</taxon>
        <taxon>Streptophyta</taxon>
        <taxon>Embryophyta</taxon>
        <taxon>Tracheophyta</taxon>
        <taxon>Spermatophyta</taxon>
        <taxon>Magnoliopsida</taxon>
        <taxon>eudicotyledons</taxon>
        <taxon>Gunneridae</taxon>
        <taxon>Pentapetalae</taxon>
        <taxon>asterids</taxon>
        <taxon>Ericales</taxon>
        <taxon>Theaceae</taxon>
        <taxon>Camellia</taxon>
    </lineage>
</organism>
<name>A0A7J7G8J8_CAMSI</name>
<reference evidence="2 3" key="2">
    <citation type="submission" date="2020-07" db="EMBL/GenBank/DDBJ databases">
        <title>Genome assembly of wild tea tree DASZ reveals pedigree and selection history of tea varieties.</title>
        <authorList>
            <person name="Zhang W."/>
        </authorList>
    </citation>
    <scope>NUCLEOTIDE SEQUENCE [LARGE SCALE GENOMIC DNA]</scope>
    <source>
        <strain evidence="3">cv. G240</strain>
        <tissue evidence="2">Leaf</tissue>
    </source>
</reference>
<keyword evidence="3" id="KW-1185">Reference proteome</keyword>
<comment type="caution">
    <text evidence="2">The sequence shown here is derived from an EMBL/GenBank/DDBJ whole genome shotgun (WGS) entry which is preliminary data.</text>
</comment>